<organism evidence="11 12">
    <name type="scientific">Bradyrhizobium lablabi</name>
    <dbReference type="NCBI Taxonomy" id="722472"/>
    <lineage>
        <taxon>Bacteria</taxon>
        <taxon>Pseudomonadati</taxon>
        <taxon>Pseudomonadota</taxon>
        <taxon>Alphaproteobacteria</taxon>
        <taxon>Hyphomicrobiales</taxon>
        <taxon>Nitrobacteraceae</taxon>
        <taxon>Bradyrhizobium</taxon>
    </lineage>
</organism>
<evidence type="ECO:0000256" key="5">
    <source>
        <dbReference type="ARBA" id="ARBA00022856"/>
    </source>
</evidence>
<dbReference type="PANTHER" id="PTHR43386:SF1">
    <property type="entry name" value="D,D-DIPEPTIDE TRANSPORT SYSTEM PERMEASE PROTEIN DDPC-RELATED"/>
    <property type="match status" value="1"/>
</dbReference>
<dbReference type="Pfam" id="PF00528">
    <property type="entry name" value="BPD_transp_1"/>
    <property type="match status" value="1"/>
</dbReference>
<feature type="transmembrane region" description="Helical" evidence="9">
    <location>
        <begin position="270"/>
        <end position="291"/>
    </location>
</feature>
<keyword evidence="4 9" id="KW-0812">Transmembrane</keyword>
<feature type="transmembrane region" description="Helical" evidence="9">
    <location>
        <begin position="167"/>
        <end position="185"/>
    </location>
</feature>
<comment type="subcellular location">
    <subcellularLocation>
        <location evidence="1 9">Cell membrane</location>
        <topology evidence="1 9">Multi-pass membrane protein</topology>
    </subcellularLocation>
</comment>
<dbReference type="GO" id="GO:0015833">
    <property type="term" value="P:peptide transport"/>
    <property type="evidence" value="ECO:0007669"/>
    <property type="project" value="UniProtKB-KW"/>
</dbReference>
<dbReference type="InterPro" id="IPR050366">
    <property type="entry name" value="BP-dependent_transpt_permease"/>
</dbReference>
<dbReference type="Proteomes" id="UP000183208">
    <property type="component" value="Unassembled WGS sequence"/>
</dbReference>
<dbReference type="GO" id="GO:0055085">
    <property type="term" value="P:transmembrane transport"/>
    <property type="evidence" value="ECO:0007669"/>
    <property type="project" value="InterPro"/>
</dbReference>
<evidence type="ECO:0000256" key="6">
    <source>
        <dbReference type="ARBA" id="ARBA00022927"/>
    </source>
</evidence>
<keyword evidence="3" id="KW-1003">Cell membrane</keyword>
<dbReference type="CDD" id="cd06261">
    <property type="entry name" value="TM_PBP2"/>
    <property type="match status" value="1"/>
</dbReference>
<feature type="transmembrane region" description="Helical" evidence="9">
    <location>
        <begin position="220"/>
        <end position="245"/>
    </location>
</feature>
<accession>A0A1M7CS03</accession>
<evidence type="ECO:0000256" key="3">
    <source>
        <dbReference type="ARBA" id="ARBA00022475"/>
    </source>
</evidence>
<feature type="transmembrane region" description="Helical" evidence="9">
    <location>
        <begin position="41"/>
        <end position="63"/>
    </location>
</feature>
<feature type="transmembrane region" description="Helical" evidence="9">
    <location>
        <begin position="138"/>
        <end position="161"/>
    </location>
</feature>
<keyword evidence="6" id="KW-0653">Protein transport</keyword>
<comment type="similarity">
    <text evidence="9">Belongs to the binding-protein-dependent transport system permease family.</text>
</comment>
<keyword evidence="8 9" id="KW-0472">Membrane</keyword>
<evidence type="ECO:0000313" key="12">
    <source>
        <dbReference type="Proteomes" id="UP000183208"/>
    </source>
</evidence>
<dbReference type="SUPFAM" id="SSF161098">
    <property type="entry name" value="MetI-like"/>
    <property type="match status" value="1"/>
</dbReference>
<reference evidence="11 12" key="1">
    <citation type="submission" date="2016-10" db="EMBL/GenBank/DDBJ databases">
        <authorList>
            <person name="de Groot N.N."/>
        </authorList>
    </citation>
    <scope>NUCLEOTIDE SEQUENCE [LARGE SCALE GENOMIC DNA]</scope>
    <source>
        <strain evidence="11 12">GAS522</strain>
    </source>
</reference>
<dbReference type="InterPro" id="IPR035906">
    <property type="entry name" value="MetI-like_sf"/>
</dbReference>
<sequence>MIMTDVIANEPDSPIPASRKDPIRFMPTKRRPLPAWLRDPFLCFAVIILLGIISIAIAANLIYPTDPLDMVAQPLLWPGQDMDYPLGTDALGRDVAAGIVHGARVSLLVGFFAALIGLVIGTTIGALAGYFGGIVDNVLVRLTELFQTIPPTLLVIVILAIGDPSVFLIVLSIGIASWPMIARLARSQFMALREADFVMASRSLGYGTSRIIVREILPNALPTIVVATSVLVANGILAEAGLSFLNLGDPNRVSWGSLIGNGRSMLRDEWYLSALPGVAIVLTVLSINIIGDRLTDILNPRSGSTR</sequence>
<keyword evidence="7 9" id="KW-1133">Transmembrane helix</keyword>
<gene>
    <name evidence="11" type="ORF">SAMN05444171_5012</name>
</gene>
<protein>
    <submittedName>
        <fullName evidence="11">Peptide/nickel transport system permease protein</fullName>
    </submittedName>
</protein>
<dbReference type="EMBL" id="FNTI01000001">
    <property type="protein sequence ID" value="SED74410.1"/>
    <property type="molecule type" value="Genomic_DNA"/>
</dbReference>
<evidence type="ECO:0000313" key="11">
    <source>
        <dbReference type="EMBL" id="SED74410.1"/>
    </source>
</evidence>
<evidence type="ECO:0000256" key="4">
    <source>
        <dbReference type="ARBA" id="ARBA00022692"/>
    </source>
</evidence>
<dbReference type="PROSITE" id="PS50928">
    <property type="entry name" value="ABC_TM1"/>
    <property type="match status" value="1"/>
</dbReference>
<evidence type="ECO:0000256" key="9">
    <source>
        <dbReference type="RuleBase" id="RU363032"/>
    </source>
</evidence>
<evidence type="ECO:0000256" key="7">
    <source>
        <dbReference type="ARBA" id="ARBA00022989"/>
    </source>
</evidence>
<feature type="transmembrane region" description="Helical" evidence="9">
    <location>
        <begin position="107"/>
        <end position="131"/>
    </location>
</feature>
<evidence type="ECO:0000256" key="8">
    <source>
        <dbReference type="ARBA" id="ARBA00023136"/>
    </source>
</evidence>
<dbReference type="GO" id="GO:0005886">
    <property type="term" value="C:plasma membrane"/>
    <property type="evidence" value="ECO:0007669"/>
    <property type="project" value="UniProtKB-SubCell"/>
</dbReference>
<dbReference type="Gene3D" id="1.10.3720.10">
    <property type="entry name" value="MetI-like"/>
    <property type="match status" value="1"/>
</dbReference>
<dbReference type="GO" id="GO:0015031">
    <property type="term" value="P:protein transport"/>
    <property type="evidence" value="ECO:0007669"/>
    <property type="project" value="UniProtKB-KW"/>
</dbReference>
<evidence type="ECO:0000259" key="10">
    <source>
        <dbReference type="PROSITE" id="PS50928"/>
    </source>
</evidence>
<feature type="domain" description="ABC transmembrane type-1" evidence="10">
    <location>
        <begin position="103"/>
        <end position="291"/>
    </location>
</feature>
<dbReference type="RefSeq" id="WP_197679537.1">
    <property type="nucleotide sequence ID" value="NZ_FNTI01000001.1"/>
</dbReference>
<dbReference type="PANTHER" id="PTHR43386">
    <property type="entry name" value="OLIGOPEPTIDE TRANSPORT SYSTEM PERMEASE PROTEIN APPC"/>
    <property type="match status" value="1"/>
</dbReference>
<evidence type="ECO:0000256" key="1">
    <source>
        <dbReference type="ARBA" id="ARBA00004651"/>
    </source>
</evidence>
<name>A0A1M7CS03_9BRAD</name>
<proteinExistence type="inferred from homology"/>
<dbReference type="InterPro" id="IPR000515">
    <property type="entry name" value="MetI-like"/>
</dbReference>
<keyword evidence="5" id="KW-0571">Peptide transport</keyword>
<evidence type="ECO:0000256" key="2">
    <source>
        <dbReference type="ARBA" id="ARBA00022448"/>
    </source>
</evidence>
<dbReference type="AlphaFoldDB" id="A0A1M7CS03"/>
<keyword evidence="2 9" id="KW-0813">Transport</keyword>